<dbReference type="AlphaFoldDB" id="A0A1J4TUK1"/>
<evidence type="ECO:0008006" key="11">
    <source>
        <dbReference type="Google" id="ProtNLM"/>
    </source>
</evidence>
<dbReference type="InterPro" id="IPR001943">
    <property type="entry name" value="UVR_dom"/>
</dbReference>
<dbReference type="Pfam" id="PF01541">
    <property type="entry name" value="GIY-YIG"/>
    <property type="match status" value="1"/>
</dbReference>
<feature type="domain" description="GIY-YIG" evidence="7">
    <location>
        <begin position="13"/>
        <end position="92"/>
    </location>
</feature>
<feature type="domain" description="UVR" evidence="6">
    <location>
        <begin position="206"/>
        <end position="241"/>
    </location>
</feature>
<dbReference type="GO" id="GO:0009381">
    <property type="term" value="F:excinuclease ABC activity"/>
    <property type="evidence" value="ECO:0007669"/>
    <property type="project" value="InterPro"/>
</dbReference>
<keyword evidence="4" id="KW-0267">Excision nuclease</keyword>
<dbReference type="GO" id="GO:0006289">
    <property type="term" value="P:nucleotide-excision repair"/>
    <property type="evidence" value="ECO:0007669"/>
    <property type="project" value="InterPro"/>
</dbReference>
<dbReference type="FunFam" id="3.40.1440.10:FF:000001">
    <property type="entry name" value="UvrABC system protein C"/>
    <property type="match status" value="1"/>
</dbReference>
<protein>
    <recommendedName>
        <fullName evidence="11">Excinuclease ABC subunit C</fullName>
    </recommendedName>
</protein>
<dbReference type="InterPro" id="IPR050066">
    <property type="entry name" value="UvrABC_protein_C"/>
</dbReference>
<dbReference type="STRING" id="1805209.AUJ73_02575"/>
<dbReference type="InterPro" id="IPR035901">
    <property type="entry name" value="GIY-YIG_endonuc_sf"/>
</dbReference>
<dbReference type="GO" id="GO:0009380">
    <property type="term" value="C:excinuclease repair complex"/>
    <property type="evidence" value="ECO:0007669"/>
    <property type="project" value="TreeGrafter"/>
</dbReference>
<dbReference type="Gene3D" id="3.30.420.340">
    <property type="entry name" value="UvrC, RNAse H endonuclease domain"/>
    <property type="match status" value="1"/>
</dbReference>
<evidence type="ECO:0000259" key="7">
    <source>
        <dbReference type="PROSITE" id="PS50164"/>
    </source>
</evidence>
<dbReference type="CDD" id="cd10434">
    <property type="entry name" value="GIY-YIG_UvrC_Cho"/>
    <property type="match status" value="1"/>
</dbReference>
<dbReference type="Proteomes" id="UP000183120">
    <property type="component" value="Unassembled WGS sequence"/>
</dbReference>
<dbReference type="InterPro" id="IPR001162">
    <property type="entry name" value="UvrC_RNase_H_dom"/>
</dbReference>
<evidence type="ECO:0000256" key="5">
    <source>
        <dbReference type="ARBA" id="ARBA00023204"/>
    </source>
</evidence>
<accession>A0A1J4TUK1</accession>
<evidence type="ECO:0000256" key="2">
    <source>
        <dbReference type="ARBA" id="ARBA00022763"/>
    </source>
</evidence>
<keyword evidence="2" id="KW-0227">DNA damage</keyword>
<dbReference type="EMBL" id="MNUY01000040">
    <property type="protein sequence ID" value="OIO14285.1"/>
    <property type="molecule type" value="Genomic_DNA"/>
</dbReference>
<proteinExistence type="predicted"/>
<dbReference type="SUPFAM" id="SSF82771">
    <property type="entry name" value="GIY-YIG endonuclease"/>
    <property type="match status" value="1"/>
</dbReference>
<feature type="domain" description="UvrC family homology region profile" evidence="8">
    <location>
        <begin position="262"/>
        <end position="368"/>
    </location>
</feature>
<keyword evidence="3" id="KW-0228">DNA excision</keyword>
<comment type="caution">
    <text evidence="9">The sequence shown here is derived from an EMBL/GenBank/DDBJ whole genome shotgun (WGS) entry which is preliminary data.</text>
</comment>
<evidence type="ECO:0000313" key="9">
    <source>
        <dbReference type="EMBL" id="OIO14285.1"/>
    </source>
</evidence>
<dbReference type="InterPro" id="IPR047296">
    <property type="entry name" value="GIY-YIG_UvrC_Cho"/>
</dbReference>
<evidence type="ECO:0000259" key="6">
    <source>
        <dbReference type="PROSITE" id="PS50151"/>
    </source>
</evidence>
<evidence type="ECO:0000259" key="8">
    <source>
        <dbReference type="PROSITE" id="PS50165"/>
    </source>
</evidence>
<name>A0A1J4TUK1_9BACT</name>
<sequence>MTVSVKDLKNLPEHAGVYFFKNTIGKIIYIGKAKNLQKRVSSYLYNYKFRSTKTEKLIKHIQKIEYILVSSDFEALLLEAKLIKKNQPKYNSIWKDDKHYLYLKITREEFPRLLLTRKENKEEGKFFGPFPSSAIVKEMYTYLRKISPFCIQDSRIHKPCFYSHIGLCNPCPASIRHKQGLEYTSVKKIYLKNIKSLERLLDGGYQNIFKDLKKEMRKYSLSENYEKAQMFKDRLTKIEYLISKHYDSNVYESDPGFLINRYKKAVDELITILNKYFKIQVRINILECYDVSNISGKFATGSMVTFVNGLPDKSKYKRFRIKIQNKLDDFNMLSEIFERRVLRKEWVYPDLFIVDGGKPQLQKILKILNRHELHIPLIGLAKKHEEIVIPKGRIFIKVRLPNNSNALHLLQRIRDESHRFAHKYHKLLQHKYFIQNI</sequence>
<dbReference type="SUPFAM" id="SSF46600">
    <property type="entry name" value="C-terminal UvrC-binding domain of UvrB"/>
    <property type="match status" value="1"/>
</dbReference>
<dbReference type="Gene3D" id="3.40.1440.10">
    <property type="entry name" value="GIY-YIG endonuclease"/>
    <property type="match status" value="1"/>
</dbReference>
<evidence type="ECO:0000313" key="10">
    <source>
        <dbReference type="Proteomes" id="UP000183120"/>
    </source>
</evidence>
<dbReference type="InterPro" id="IPR036876">
    <property type="entry name" value="UVR_dom_sf"/>
</dbReference>
<dbReference type="PANTHER" id="PTHR30562:SF1">
    <property type="entry name" value="UVRABC SYSTEM PROTEIN C"/>
    <property type="match status" value="1"/>
</dbReference>
<dbReference type="Pfam" id="PF02151">
    <property type="entry name" value="UVR"/>
    <property type="match status" value="1"/>
</dbReference>
<evidence type="ECO:0000256" key="1">
    <source>
        <dbReference type="ARBA" id="ARBA00022490"/>
    </source>
</evidence>
<organism evidence="9 10">
    <name type="scientific">Candidatus Gottesmanbacteria bacterium CG1_02_37_22</name>
    <dbReference type="NCBI Taxonomy" id="1805209"/>
    <lineage>
        <taxon>Bacteria</taxon>
        <taxon>Candidatus Gottesmaniibacteriota</taxon>
    </lineage>
</organism>
<evidence type="ECO:0000256" key="4">
    <source>
        <dbReference type="ARBA" id="ARBA00022881"/>
    </source>
</evidence>
<dbReference type="PANTHER" id="PTHR30562">
    <property type="entry name" value="UVRC/OXIDOREDUCTASE"/>
    <property type="match status" value="1"/>
</dbReference>
<reference evidence="9 10" key="1">
    <citation type="journal article" date="2016" name="Environ. Microbiol.">
        <title>Genomic resolution of a cold subsurface aquifer community provides metabolic insights for novel microbes adapted to high CO concentrations.</title>
        <authorList>
            <person name="Probst A.J."/>
            <person name="Castelle C.J."/>
            <person name="Singh A."/>
            <person name="Brown C.T."/>
            <person name="Anantharaman K."/>
            <person name="Sharon I."/>
            <person name="Hug L.A."/>
            <person name="Burstein D."/>
            <person name="Emerson J.B."/>
            <person name="Thomas B.C."/>
            <person name="Banfield J.F."/>
        </authorList>
    </citation>
    <scope>NUCLEOTIDE SEQUENCE [LARGE SCALE GENOMIC DNA]</scope>
    <source>
        <strain evidence="9">CG1_02_37_22</strain>
    </source>
</reference>
<dbReference type="InterPro" id="IPR038476">
    <property type="entry name" value="UvrC_RNase_H_dom_sf"/>
</dbReference>
<dbReference type="InterPro" id="IPR000305">
    <property type="entry name" value="GIY-YIG_endonuc"/>
</dbReference>
<dbReference type="SMART" id="SM00465">
    <property type="entry name" value="GIYc"/>
    <property type="match status" value="1"/>
</dbReference>
<dbReference type="PROSITE" id="PS50164">
    <property type="entry name" value="GIY_YIG"/>
    <property type="match status" value="1"/>
</dbReference>
<evidence type="ECO:0000256" key="3">
    <source>
        <dbReference type="ARBA" id="ARBA00022769"/>
    </source>
</evidence>
<dbReference type="Pfam" id="PF08459">
    <property type="entry name" value="UvrC_RNaseH_dom"/>
    <property type="match status" value="1"/>
</dbReference>
<gene>
    <name evidence="9" type="ORF">AUJ73_02575</name>
</gene>
<keyword evidence="1" id="KW-0963">Cytoplasm</keyword>
<keyword evidence="5" id="KW-0234">DNA repair</keyword>
<dbReference type="PROSITE" id="PS50151">
    <property type="entry name" value="UVR"/>
    <property type="match status" value="1"/>
</dbReference>
<dbReference type="PROSITE" id="PS50165">
    <property type="entry name" value="UVRC"/>
    <property type="match status" value="1"/>
</dbReference>